<proteinExistence type="predicted"/>
<organism evidence="1 2">
    <name type="scientific">Streptomyces avidinii</name>
    <dbReference type="NCBI Taxonomy" id="1895"/>
    <lineage>
        <taxon>Bacteria</taxon>
        <taxon>Bacillati</taxon>
        <taxon>Actinomycetota</taxon>
        <taxon>Actinomycetes</taxon>
        <taxon>Kitasatosporales</taxon>
        <taxon>Streptomycetaceae</taxon>
        <taxon>Streptomyces</taxon>
    </lineage>
</organism>
<accession>A0ABS4L1W4</accession>
<sequence>MNSPARSSSGAVVPTYRLARHDLPEPVLLDAREVAYETQ</sequence>
<reference evidence="1 2" key="1">
    <citation type="submission" date="2021-03" db="EMBL/GenBank/DDBJ databases">
        <title>Genomic Encyclopedia of Type Strains, Phase IV (KMG-IV): sequencing the most valuable type-strain genomes for metagenomic binning, comparative biology and taxonomic classification.</title>
        <authorList>
            <person name="Goeker M."/>
        </authorList>
    </citation>
    <scope>NUCLEOTIDE SEQUENCE [LARGE SCALE GENOMIC DNA]</scope>
    <source>
        <strain evidence="1 2">DSM 40526</strain>
    </source>
</reference>
<protein>
    <submittedName>
        <fullName evidence="1">Uncharacterized protein</fullName>
    </submittedName>
</protein>
<name>A0ABS4L1W4_STRAV</name>
<comment type="caution">
    <text evidence="1">The sequence shown here is derived from an EMBL/GenBank/DDBJ whole genome shotgun (WGS) entry which is preliminary data.</text>
</comment>
<dbReference type="EMBL" id="JAGGLQ010000003">
    <property type="protein sequence ID" value="MBP2036271.1"/>
    <property type="molecule type" value="Genomic_DNA"/>
</dbReference>
<keyword evidence="2" id="KW-1185">Reference proteome</keyword>
<evidence type="ECO:0000313" key="2">
    <source>
        <dbReference type="Proteomes" id="UP001519310"/>
    </source>
</evidence>
<gene>
    <name evidence="1" type="ORF">J2Z77_002062</name>
</gene>
<dbReference type="Proteomes" id="UP001519310">
    <property type="component" value="Unassembled WGS sequence"/>
</dbReference>
<evidence type="ECO:0000313" key="1">
    <source>
        <dbReference type="EMBL" id="MBP2036271.1"/>
    </source>
</evidence>